<dbReference type="AlphaFoldDB" id="A0A2T5DWZ6"/>
<evidence type="ECO:0000313" key="2">
    <source>
        <dbReference type="Proteomes" id="UP000244197"/>
    </source>
</evidence>
<organism evidence="1 2">
    <name type="scientific">Vibrio splendidus</name>
    <dbReference type="NCBI Taxonomy" id="29497"/>
    <lineage>
        <taxon>Bacteria</taxon>
        <taxon>Pseudomonadati</taxon>
        <taxon>Pseudomonadota</taxon>
        <taxon>Gammaproteobacteria</taxon>
        <taxon>Vibrionales</taxon>
        <taxon>Vibrionaceae</taxon>
        <taxon>Vibrio</taxon>
    </lineage>
</organism>
<sequence>MTIDQKVAIQVLNEIKEKRPELTNSSRIKKITEELDTFHHEVNTATLWLDMVFKRHGANKKISRSISIRRAKLQAQEWAQNHSIYPYILDQAMIVALWLHPEYECSDEYTNLPKSIIQKQ</sequence>
<name>A0A2T5DWZ6_VIBSP</name>
<dbReference type="RefSeq" id="WP_108188537.1">
    <property type="nucleotide sequence ID" value="NZ_PIFK01000173.1"/>
</dbReference>
<proteinExistence type="predicted"/>
<accession>A0A2T5DWZ6</accession>
<evidence type="ECO:0000313" key="1">
    <source>
        <dbReference type="EMBL" id="PTP11593.1"/>
    </source>
</evidence>
<comment type="caution">
    <text evidence="1">The sequence shown here is derived from an EMBL/GenBank/DDBJ whole genome shotgun (WGS) entry which is preliminary data.</text>
</comment>
<dbReference type="Proteomes" id="UP000244197">
    <property type="component" value="Unassembled WGS sequence"/>
</dbReference>
<reference evidence="1 2" key="1">
    <citation type="submission" date="2017-11" db="EMBL/GenBank/DDBJ databases">
        <title>Population delineation of vibrios coincides with oyster pathogenicity.</title>
        <authorList>
            <person name="Bruto M."/>
            <person name="Labreuche Y."/>
            <person name="James A."/>
            <person name="Piel D."/>
            <person name="Chenivesse S."/>
            <person name="Petton B."/>
            <person name="Polz M.F."/>
            <person name="Le Roux F."/>
        </authorList>
    </citation>
    <scope>NUCLEOTIDE SEQUENCE [LARGE SCALE GENOMIC DNA]</scope>
    <source>
        <strain evidence="1 2">FF_144</strain>
    </source>
</reference>
<protein>
    <submittedName>
        <fullName evidence="1">Uncharacterized protein</fullName>
    </submittedName>
</protein>
<dbReference type="EMBL" id="PIFK01000173">
    <property type="protein sequence ID" value="PTP11593.1"/>
    <property type="molecule type" value="Genomic_DNA"/>
</dbReference>
<gene>
    <name evidence="1" type="ORF">CWO07_26785</name>
</gene>